<organism evidence="2">
    <name type="scientific">Anguilla anguilla</name>
    <name type="common">European freshwater eel</name>
    <name type="synonym">Muraena anguilla</name>
    <dbReference type="NCBI Taxonomy" id="7936"/>
    <lineage>
        <taxon>Eukaryota</taxon>
        <taxon>Metazoa</taxon>
        <taxon>Chordata</taxon>
        <taxon>Craniata</taxon>
        <taxon>Vertebrata</taxon>
        <taxon>Euteleostomi</taxon>
        <taxon>Actinopterygii</taxon>
        <taxon>Neopterygii</taxon>
        <taxon>Teleostei</taxon>
        <taxon>Anguilliformes</taxon>
        <taxon>Anguillidae</taxon>
        <taxon>Anguilla</taxon>
    </lineage>
</organism>
<dbReference type="AlphaFoldDB" id="A0A0E9R0M4"/>
<dbReference type="GO" id="GO:0005319">
    <property type="term" value="F:lipid transporter activity"/>
    <property type="evidence" value="ECO:0007669"/>
    <property type="project" value="InterPro"/>
</dbReference>
<dbReference type="Gene3D" id="1.25.10.20">
    <property type="entry name" value="Vitellinogen, superhelical"/>
    <property type="match status" value="1"/>
</dbReference>
<dbReference type="InterPro" id="IPR011030">
    <property type="entry name" value="Lipovitellin_superhlx_dom"/>
</dbReference>
<evidence type="ECO:0000313" key="2">
    <source>
        <dbReference type="EMBL" id="JAH22282.1"/>
    </source>
</evidence>
<sequence>MTFFINNNVIVCASEYLLQISELIQCLAQANINQVDSASSADVLHLYQLLRVATQDNLEALWKQFSGNAEYR</sequence>
<dbReference type="SUPFAM" id="SSF48431">
    <property type="entry name" value="Lipovitellin-phosvitin complex, superhelical domain"/>
    <property type="match status" value="1"/>
</dbReference>
<protein>
    <recommendedName>
        <fullName evidence="1">Vitellogenin domain-containing protein</fullName>
    </recommendedName>
</protein>
<proteinExistence type="predicted"/>
<feature type="domain" description="Vitellogenin" evidence="1">
    <location>
        <begin position="19"/>
        <end position="70"/>
    </location>
</feature>
<dbReference type="InterPro" id="IPR001747">
    <property type="entry name" value="Vitellogenin_N"/>
</dbReference>
<dbReference type="EMBL" id="GBXM01086295">
    <property type="protein sequence ID" value="JAH22282.1"/>
    <property type="molecule type" value="Transcribed_RNA"/>
</dbReference>
<dbReference type="Pfam" id="PF01347">
    <property type="entry name" value="Vitellogenin_N"/>
    <property type="match status" value="1"/>
</dbReference>
<accession>A0A0E9R0M4</accession>
<evidence type="ECO:0000259" key="1">
    <source>
        <dbReference type="Pfam" id="PF01347"/>
    </source>
</evidence>
<reference evidence="2" key="1">
    <citation type="submission" date="2014-11" db="EMBL/GenBank/DDBJ databases">
        <authorList>
            <person name="Amaro Gonzalez C."/>
        </authorList>
    </citation>
    <scope>NUCLEOTIDE SEQUENCE</scope>
</reference>
<name>A0A0E9R0M4_ANGAN</name>
<reference evidence="2" key="2">
    <citation type="journal article" date="2015" name="Fish Shellfish Immunol.">
        <title>Early steps in the European eel (Anguilla anguilla)-Vibrio vulnificus interaction in the gills: Role of the RtxA13 toxin.</title>
        <authorList>
            <person name="Callol A."/>
            <person name="Pajuelo D."/>
            <person name="Ebbesson L."/>
            <person name="Teles M."/>
            <person name="MacKenzie S."/>
            <person name="Amaro C."/>
        </authorList>
    </citation>
    <scope>NUCLEOTIDE SEQUENCE</scope>
</reference>